<keyword evidence="3" id="KW-1185">Reference proteome</keyword>
<gene>
    <name evidence="2" type="ORF">Bathy06g01290</name>
</gene>
<dbReference type="SUPFAM" id="SSF50978">
    <property type="entry name" value="WD40 repeat-like"/>
    <property type="match status" value="1"/>
</dbReference>
<dbReference type="InterPro" id="IPR015943">
    <property type="entry name" value="WD40/YVTN_repeat-like_dom_sf"/>
</dbReference>
<reference evidence="2 3" key="1">
    <citation type="submission" date="2011-10" db="EMBL/GenBank/DDBJ databases">
        <authorList>
            <person name="Genoscope - CEA"/>
        </authorList>
    </citation>
    <scope>NUCLEOTIDE SEQUENCE [LARGE SCALE GENOMIC DNA]</scope>
    <source>
        <strain evidence="2 3">RCC 1105</strain>
    </source>
</reference>
<protein>
    <submittedName>
        <fullName evidence="2">Uncharacterized protein</fullName>
    </submittedName>
</protein>
<evidence type="ECO:0000313" key="3">
    <source>
        <dbReference type="Proteomes" id="UP000198341"/>
    </source>
</evidence>
<name>K8EH39_9CHLO</name>
<dbReference type="GeneID" id="19015109"/>
<proteinExistence type="predicted"/>
<dbReference type="EMBL" id="FO082273">
    <property type="protein sequence ID" value="CCO17437.1"/>
    <property type="molecule type" value="Genomic_DNA"/>
</dbReference>
<sequence length="560" mass="62016">MTSSAGTNEGGHYGRVFSLSFSPPFLDDFKEDEEEEEVHAQQNPLTEMRTTRTTPKKKKKKKKRRRKRFLATSGEDDCVRLWVVHASSEEEEEEEEQSVKVEPKPFGLSVLRGHSDAVLKCAFGLSRGAFDDDDDDDEKCCENKSSFALATGSSNGEVFVWRVVTTSGSGKSKSGKGENGDRLMAKFNANRKRAEYGISNEDDLVEDAFDGKDDEKDNDNNEVYGLKFLGGKDEYLVIATDAELIGVEVTRRSLNEKNGGESSVELKEIARTPLGFSLNENVGDGGGGQGKFDIAYAFAMDAYATRSRSRVDTDTMGNKHILSVGYSNGTMRMYCFDAKAREFYLVGENASVFDDNNGTGRKNMACTSLTFVYPAVENELEQFPNVVMCNRFGDLVMSDAKNWIERSKPRLNVQTDFALTHAVADVGNGFVACCGRMKERNVNGVALFDAFDVQRGSMFLNASEMMGEHASKYPLLCVGGFAEDVEEEEEEMVEDSTRRTRITVVAAGGMPAKLVNENFSNRSNVKSLGFSLAKMKVGGKRDGEEENTKTSRVYAWDFIT</sequence>
<dbReference type="Proteomes" id="UP000198341">
    <property type="component" value="Chromosome 6"/>
</dbReference>
<dbReference type="KEGG" id="bpg:Bathy06g01290"/>
<dbReference type="InterPro" id="IPR036322">
    <property type="entry name" value="WD40_repeat_dom_sf"/>
</dbReference>
<dbReference type="InterPro" id="IPR001680">
    <property type="entry name" value="WD40_rpt"/>
</dbReference>
<dbReference type="AlphaFoldDB" id="K8EH39"/>
<organism evidence="2 3">
    <name type="scientific">Bathycoccus prasinos</name>
    <dbReference type="NCBI Taxonomy" id="41875"/>
    <lineage>
        <taxon>Eukaryota</taxon>
        <taxon>Viridiplantae</taxon>
        <taxon>Chlorophyta</taxon>
        <taxon>Mamiellophyceae</taxon>
        <taxon>Mamiellales</taxon>
        <taxon>Bathycoccaceae</taxon>
        <taxon>Bathycoccus</taxon>
    </lineage>
</organism>
<evidence type="ECO:0000256" key="1">
    <source>
        <dbReference type="SAM" id="MobiDB-lite"/>
    </source>
</evidence>
<accession>K8EH39</accession>
<dbReference type="Gene3D" id="2.130.10.10">
    <property type="entry name" value="YVTN repeat-like/Quinoprotein amine dehydrogenase"/>
    <property type="match status" value="1"/>
</dbReference>
<feature type="compositionally biased region" description="Basic residues" evidence="1">
    <location>
        <begin position="54"/>
        <end position="69"/>
    </location>
</feature>
<evidence type="ECO:0000313" key="2">
    <source>
        <dbReference type="EMBL" id="CCO17437.1"/>
    </source>
</evidence>
<dbReference type="RefSeq" id="XP_007512837.1">
    <property type="nucleotide sequence ID" value="XM_007512775.1"/>
</dbReference>
<dbReference type="SMART" id="SM00320">
    <property type="entry name" value="WD40"/>
    <property type="match status" value="2"/>
</dbReference>
<feature type="region of interest" description="Disordered" evidence="1">
    <location>
        <begin position="27"/>
        <end position="72"/>
    </location>
</feature>